<gene>
    <name evidence="1" type="ORF">CP520_02355</name>
</gene>
<proteinExistence type="predicted"/>
<dbReference type="PANTHER" id="PTHR30399">
    <property type="entry name" value="UNCHARACTERIZED PROTEIN YGJP"/>
    <property type="match status" value="1"/>
</dbReference>
<dbReference type="RefSeq" id="WP_096862872.1">
    <property type="nucleotide sequence ID" value="NZ_CP023668.1"/>
</dbReference>
<dbReference type="InterPro" id="IPR053136">
    <property type="entry name" value="UTP_pyrophosphatase-like"/>
</dbReference>
<dbReference type="PANTHER" id="PTHR30399:SF1">
    <property type="entry name" value="UTP PYROPHOSPHATASE"/>
    <property type="match status" value="1"/>
</dbReference>
<dbReference type="AlphaFoldDB" id="A0A291IS58"/>
<reference evidence="1 2" key="1">
    <citation type="submission" date="2017-09" db="EMBL/GenBank/DDBJ databases">
        <title>SPAdes assembly of the Mesoplasma lactucae genome.</title>
        <authorList>
            <person name="Knight T.F."/>
            <person name="Rubinstein R."/>
            <person name="Citino T."/>
        </authorList>
    </citation>
    <scope>NUCLEOTIDE SEQUENCE [LARGE SCALE GENOMIC DNA]</scope>
    <source>
        <strain evidence="1 2">831-C4</strain>
    </source>
</reference>
<keyword evidence="1" id="KW-0378">Hydrolase</keyword>
<evidence type="ECO:0000313" key="1">
    <source>
        <dbReference type="EMBL" id="ATG97584.1"/>
    </source>
</evidence>
<dbReference type="Gene3D" id="3.30.2010.10">
    <property type="entry name" value="Metalloproteases ('zincins'), catalytic domain"/>
    <property type="match status" value="1"/>
</dbReference>
<dbReference type="GO" id="GO:0016787">
    <property type="term" value="F:hydrolase activity"/>
    <property type="evidence" value="ECO:0007669"/>
    <property type="project" value="UniProtKB-KW"/>
</dbReference>
<keyword evidence="2" id="KW-1185">Reference proteome</keyword>
<dbReference type="Pfam" id="PF01863">
    <property type="entry name" value="YgjP-like"/>
    <property type="match status" value="1"/>
</dbReference>
<dbReference type="OrthoDB" id="9811177at2"/>
<dbReference type="KEGG" id="mlac:CP520_02355"/>
<protein>
    <submittedName>
        <fullName evidence="1">Metal-dependent hydrolase</fullName>
    </submittedName>
</protein>
<evidence type="ECO:0000313" key="2">
    <source>
        <dbReference type="Proteomes" id="UP000232227"/>
    </source>
</evidence>
<organism evidence="1 2">
    <name type="scientific">Mesoplasma lactucae ATCC 49193</name>
    <dbReference type="NCBI Taxonomy" id="81460"/>
    <lineage>
        <taxon>Bacteria</taxon>
        <taxon>Bacillati</taxon>
        <taxon>Mycoplasmatota</taxon>
        <taxon>Mollicutes</taxon>
        <taxon>Entomoplasmatales</taxon>
        <taxon>Entomoplasmataceae</taxon>
        <taxon>Mesoplasma</taxon>
    </lineage>
</organism>
<dbReference type="InterPro" id="IPR002725">
    <property type="entry name" value="YgjP-like_metallopeptidase"/>
</dbReference>
<sequence length="230" mass="27312">MNQVQKLHVSVSGEKVEYFLKLNDNQKNIVMRVRNGEIHVSAPSKVKIAEIEAMIRQNYSKINKLKEKFARNNKYDLTTTKPWIKIFDEKVRVNIVDANINTKATKQGFEMKNYYDSNLQLKKLYTFLSKYYHNWFLSRAKMWAEKMNVEFDNLSIKNVVGKWGACYPKEKKLIFNIRLIHFPVEVIDSVIVHELSHLENPNHSKQFWNQVYKYKPDYKENTSALDNWGI</sequence>
<name>A0A291IS58_9MOLU</name>
<dbReference type="EMBL" id="CP023668">
    <property type="protein sequence ID" value="ATG97584.1"/>
    <property type="molecule type" value="Genomic_DNA"/>
</dbReference>
<accession>A0A291IS58</accession>
<dbReference type="Proteomes" id="UP000232227">
    <property type="component" value="Chromosome"/>
</dbReference>
<dbReference type="CDD" id="cd07344">
    <property type="entry name" value="M48_yhfN_like"/>
    <property type="match status" value="1"/>
</dbReference>